<feature type="binding site" evidence="8">
    <location>
        <position position="171"/>
    </location>
    <ligand>
        <name>Zn(2+)</name>
        <dbReference type="ChEBI" id="CHEBI:29105"/>
        <note>catalytic</note>
    </ligand>
</feature>
<dbReference type="FunFam" id="2.60.120.200:FF:000128">
    <property type="entry name" value="enteropeptidase isoform X2"/>
    <property type="match status" value="1"/>
</dbReference>
<dbReference type="KEGG" id="epa:110253330"/>
<dbReference type="GO" id="GO:0016020">
    <property type="term" value="C:membrane"/>
    <property type="evidence" value="ECO:0007669"/>
    <property type="project" value="UniProtKB-SubCell"/>
</dbReference>
<evidence type="ECO:0000256" key="1">
    <source>
        <dbReference type="ARBA" id="ARBA00004167"/>
    </source>
</evidence>
<dbReference type="GO" id="GO:0004222">
    <property type="term" value="F:metalloendopeptidase activity"/>
    <property type="evidence" value="ECO:0007669"/>
    <property type="project" value="UniProtKB-UniRule"/>
</dbReference>
<evidence type="ECO:0000256" key="7">
    <source>
        <dbReference type="ARBA" id="ARBA00023180"/>
    </source>
</evidence>
<dbReference type="CDD" id="cd06263">
    <property type="entry name" value="MAM"/>
    <property type="match status" value="2"/>
</dbReference>
<keyword evidence="3" id="KW-0677">Repeat</keyword>
<evidence type="ECO:0000259" key="11">
    <source>
        <dbReference type="PROSITE" id="PS50060"/>
    </source>
</evidence>
<dbReference type="EnsemblMetazoa" id="XM_021060229.2">
    <property type="protein sequence ID" value="XP_020915888.2"/>
    <property type="gene ID" value="LOC110253330"/>
</dbReference>
<dbReference type="PROSITE" id="PS00740">
    <property type="entry name" value="MAM_1"/>
    <property type="match status" value="1"/>
</dbReference>
<feature type="signal peptide" evidence="9">
    <location>
        <begin position="1"/>
        <end position="19"/>
    </location>
</feature>
<evidence type="ECO:0000256" key="5">
    <source>
        <dbReference type="ARBA" id="ARBA00023136"/>
    </source>
</evidence>
<name>A0A913Y6F3_EXADI</name>
<evidence type="ECO:0000256" key="2">
    <source>
        <dbReference type="ARBA" id="ARBA00022692"/>
    </source>
</evidence>
<keyword evidence="8 9" id="KW-0862">Zinc</keyword>
<dbReference type="FunFam" id="2.20.100.10:FF:000007">
    <property type="entry name" value="Thrombospondin 1"/>
    <property type="match status" value="1"/>
</dbReference>
<keyword evidence="5" id="KW-0472">Membrane</keyword>
<feature type="compositionally biased region" description="Low complexity" evidence="10">
    <location>
        <begin position="532"/>
        <end position="638"/>
    </location>
</feature>
<evidence type="ECO:0000256" key="4">
    <source>
        <dbReference type="ARBA" id="ARBA00022989"/>
    </source>
</evidence>
<dbReference type="GeneID" id="110253330"/>
<dbReference type="SMART" id="SM00137">
    <property type="entry name" value="MAM"/>
    <property type="match status" value="2"/>
</dbReference>
<dbReference type="Gene3D" id="3.40.390.10">
    <property type="entry name" value="Collagenase (Catalytic Domain)"/>
    <property type="match status" value="1"/>
</dbReference>
<dbReference type="Pfam" id="PF00090">
    <property type="entry name" value="TSP_1"/>
    <property type="match status" value="1"/>
</dbReference>
<reference evidence="13" key="1">
    <citation type="submission" date="2022-11" db="UniProtKB">
        <authorList>
            <consortium name="EnsemblMetazoa"/>
        </authorList>
    </citation>
    <scope>IDENTIFICATION</scope>
</reference>
<dbReference type="InterPro" id="IPR051560">
    <property type="entry name" value="MAM_domain-containing"/>
</dbReference>
<dbReference type="SUPFAM" id="SSF82895">
    <property type="entry name" value="TSP-1 type 1 repeat"/>
    <property type="match status" value="1"/>
</dbReference>
<feature type="region of interest" description="Disordered" evidence="10">
    <location>
        <begin position="483"/>
        <end position="504"/>
    </location>
</feature>
<feature type="compositionally biased region" description="Low complexity" evidence="10">
    <location>
        <begin position="485"/>
        <end position="504"/>
    </location>
</feature>
<dbReference type="PROSITE" id="PS50060">
    <property type="entry name" value="MAM_2"/>
    <property type="match status" value="2"/>
</dbReference>
<dbReference type="InterPro" id="IPR013320">
    <property type="entry name" value="ConA-like_dom_sf"/>
</dbReference>
<feature type="binding site" evidence="8">
    <location>
        <position position="175"/>
    </location>
    <ligand>
        <name>Zn(2+)</name>
        <dbReference type="ChEBI" id="CHEBI:29105"/>
        <note>catalytic</note>
    </ligand>
</feature>
<dbReference type="PANTHER" id="PTHR23282">
    <property type="entry name" value="APICAL ENDOSOMAL GLYCOPROTEIN PRECURSOR"/>
    <property type="match status" value="1"/>
</dbReference>
<dbReference type="InterPro" id="IPR000884">
    <property type="entry name" value="TSP1_rpt"/>
</dbReference>
<dbReference type="GO" id="GO:0006508">
    <property type="term" value="P:proteolysis"/>
    <property type="evidence" value="ECO:0007669"/>
    <property type="project" value="UniProtKB-KW"/>
</dbReference>
<accession>A0A913Y6F3</accession>
<feature type="active site" evidence="8">
    <location>
        <position position="172"/>
    </location>
</feature>
<keyword evidence="9" id="KW-0732">Signal</keyword>
<evidence type="ECO:0000256" key="10">
    <source>
        <dbReference type="SAM" id="MobiDB-lite"/>
    </source>
</evidence>
<dbReference type="PRINTS" id="PR00480">
    <property type="entry name" value="ASTACIN"/>
</dbReference>
<comment type="cofactor">
    <cofactor evidence="8 9">
        <name>Zn(2+)</name>
        <dbReference type="ChEBI" id="CHEBI:29105"/>
    </cofactor>
    <text evidence="8 9">Binds 1 zinc ion per subunit.</text>
</comment>
<evidence type="ECO:0000313" key="13">
    <source>
        <dbReference type="EnsemblMetazoa" id="XP_020915888.2"/>
    </source>
</evidence>
<dbReference type="Pfam" id="PF00629">
    <property type="entry name" value="MAM"/>
    <property type="match status" value="2"/>
</dbReference>
<feature type="domain" description="MAM" evidence="11">
    <location>
        <begin position="320"/>
        <end position="482"/>
    </location>
</feature>
<dbReference type="Gene3D" id="2.60.120.200">
    <property type="match status" value="2"/>
</dbReference>
<dbReference type="PROSITE" id="PS50092">
    <property type="entry name" value="TSP1"/>
    <property type="match status" value="2"/>
</dbReference>
<evidence type="ECO:0000256" key="8">
    <source>
        <dbReference type="PROSITE-ProRule" id="PRU01211"/>
    </source>
</evidence>
<keyword evidence="8 9" id="KW-0645">Protease</keyword>
<keyword evidence="14" id="KW-1185">Reference proteome</keyword>
<keyword evidence="2" id="KW-0812">Transmembrane</keyword>
<keyword evidence="4" id="KW-1133">Transmembrane helix</keyword>
<dbReference type="InterPro" id="IPR006026">
    <property type="entry name" value="Peptidase_Metallo"/>
</dbReference>
<dbReference type="InterPro" id="IPR036383">
    <property type="entry name" value="TSP1_rpt_sf"/>
</dbReference>
<dbReference type="RefSeq" id="XP_020915888.2">
    <property type="nucleotide sequence ID" value="XM_021060229.2"/>
</dbReference>
<keyword evidence="6 8" id="KW-1015">Disulfide bond</keyword>
<feature type="disulfide bond" evidence="8">
    <location>
        <begin position="141"/>
        <end position="163"/>
    </location>
</feature>
<dbReference type="SMART" id="SM00235">
    <property type="entry name" value="ZnMc"/>
    <property type="match status" value="1"/>
</dbReference>
<dbReference type="InterPro" id="IPR000998">
    <property type="entry name" value="MAM_dom"/>
</dbReference>
<dbReference type="InterPro" id="IPR001506">
    <property type="entry name" value="Peptidase_M12A"/>
</dbReference>
<dbReference type="SUPFAM" id="SSF55486">
    <property type="entry name" value="Metalloproteases ('zincins'), catalytic domain"/>
    <property type="match status" value="1"/>
</dbReference>
<sequence length="921" mass="100600">MLRLQNIAIFLLLLARTLSVPLRKHLSKEALDKSAADIIIKTNKDADATSRLFEGDIQLEPEDLEFLHQTSRMNKRNAQRMRQGLWRTKVIPYEIHSSLESEGFREPIEAAIKELHKHTCIRWVPRTAEKPWVKFVKGKTCSSRVGRKYWSDDYQEIILTSNCKHQGTILHEMMHATGFWHEQSRPDRDQYVEIMWENIEPGPSGGWSSWSSFSPCSDACQKYRQRYCTAVDTNECPGADYYGIQTKSVKCSSQECYVHIDGHWSKWSQWSQCSATCDKGIHTRTRVCNDPAPKRGGKACKGSAVDKKVCTRKSCDLGQDDCQFDSDMWCHWTQDKTDTNPWDWQRISGPTQTFGTGPSGDHTSGSGFYIYSEASGPATTGNTASLLSRAFPPSSSRCMTFWYSMNGAGVGNLRVYVKNIGTSNLEMVWDKQGNQGSEWMKGQVDIHSSTEYKVVLEAVRGPTFQGDIGLDDITFTNGRCGASHPSTSLPLTTTSTTSTSPSTTGLPFTITTSSIYQTITLSLTTDMSSLATSTSSPETDTSSPTTDTSSTISTSSPIANKSSPSTSASSTTSTSSPTTDTSSQTASTTSTISSSSPIASKASPSTSAPFPTTIPSSPIPSTSSRTSNTTSPTTASSPKITNSLPPNTVSSESATSSPPKATTSFQPAISTTTSSSGTAASSPRTMTTSSKTTAGNPQTSSQFPTATSSSQTAAVETTEVHNSAVHTTTVATTAAQTTKSTMTITTEPAIIDDFCDFGSLRPTFCTWSNDPTNSVASGGYVFDWWWMKLPTPSRNTGPSRDHTTGKGYYIYLESSTPFETGNKARLLSRQYQSSTVVCLSFWYHMFGETIGSLRVYIDVQEKERQRVWEKSGNQGNTWKMARVSIMNKSSFRIVLEGERGPSYYGDIGLDDVTVKSGECEP</sequence>
<comment type="caution">
    <text evidence="8">Lacks conserved residue(s) required for the propagation of feature annotation.</text>
</comment>
<dbReference type="AlphaFoldDB" id="A0A913Y6F3"/>
<keyword evidence="8 9" id="KW-0482">Metalloprotease</keyword>
<dbReference type="OrthoDB" id="6130531at2759"/>
<protein>
    <recommendedName>
        <fullName evidence="9">Metalloendopeptidase</fullName>
        <ecNumber evidence="9">3.4.24.-</ecNumber>
    </recommendedName>
</protein>
<dbReference type="SMART" id="SM00209">
    <property type="entry name" value="TSP1"/>
    <property type="match status" value="2"/>
</dbReference>
<evidence type="ECO:0000313" key="14">
    <source>
        <dbReference type="Proteomes" id="UP000887567"/>
    </source>
</evidence>
<keyword evidence="8 9" id="KW-0479">Metal-binding</keyword>
<dbReference type="PANTHER" id="PTHR23282:SF101">
    <property type="entry name" value="MAM DOMAIN-CONTAINING PROTEIN"/>
    <property type="match status" value="1"/>
</dbReference>
<evidence type="ECO:0000256" key="3">
    <source>
        <dbReference type="ARBA" id="ARBA00022737"/>
    </source>
</evidence>
<feature type="domain" description="MAM" evidence="11">
    <location>
        <begin position="753"/>
        <end position="921"/>
    </location>
</feature>
<dbReference type="GO" id="GO:0008270">
    <property type="term" value="F:zinc ion binding"/>
    <property type="evidence" value="ECO:0007669"/>
    <property type="project" value="UniProtKB-UniRule"/>
</dbReference>
<dbReference type="Gene3D" id="2.20.100.10">
    <property type="entry name" value="Thrombospondin type-1 (TSP1) repeat"/>
    <property type="match status" value="1"/>
</dbReference>
<comment type="subcellular location">
    <subcellularLocation>
        <location evidence="1">Membrane</location>
        <topology evidence="1">Single-pass membrane protein</topology>
    </subcellularLocation>
</comment>
<dbReference type="PRINTS" id="PR01705">
    <property type="entry name" value="TSP1REPEAT"/>
</dbReference>
<dbReference type="OMA" id="HEMMHAT"/>
<feature type="compositionally biased region" description="Polar residues" evidence="10">
    <location>
        <begin position="683"/>
        <end position="722"/>
    </location>
</feature>
<dbReference type="EC" id="3.4.24.-" evidence="9"/>
<feature type="compositionally biased region" description="Low complexity" evidence="10">
    <location>
        <begin position="648"/>
        <end position="682"/>
    </location>
</feature>
<feature type="region of interest" description="Disordered" evidence="10">
    <location>
        <begin position="530"/>
        <end position="722"/>
    </location>
</feature>
<proteinExistence type="predicted"/>
<dbReference type="Pfam" id="PF01400">
    <property type="entry name" value="Astacin"/>
    <property type="match status" value="1"/>
</dbReference>
<feature type="chain" id="PRO_5038162458" description="Metalloendopeptidase" evidence="9">
    <location>
        <begin position="20"/>
        <end position="921"/>
    </location>
</feature>
<dbReference type="SUPFAM" id="SSF49899">
    <property type="entry name" value="Concanavalin A-like lectins/glucanases"/>
    <property type="match status" value="2"/>
</dbReference>
<feature type="binding site" evidence="8">
    <location>
        <position position="181"/>
    </location>
    <ligand>
        <name>Zn(2+)</name>
        <dbReference type="ChEBI" id="CHEBI:29105"/>
        <note>catalytic</note>
    </ligand>
</feature>
<dbReference type="InterPro" id="IPR024079">
    <property type="entry name" value="MetalloPept_cat_dom_sf"/>
</dbReference>
<feature type="domain" description="Peptidase M12A" evidence="12">
    <location>
        <begin position="77"/>
        <end position="203"/>
    </location>
</feature>
<keyword evidence="7" id="KW-0325">Glycoprotein</keyword>
<evidence type="ECO:0000259" key="12">
    <source>
        <dbReference type="PROSITE" id="PS51864"/>
    </source>
</evidence>
<dbReference type="PROSITE" id="PS51864">
    <property type="entry name" value="ASTACIN"/>
    <property type="match status" value="1"/>
</dbReference>
<organism evidence="13 14">
    <name type="scientific">Exaiptasia diaphana</name>
    <name type="common">Tropical sea anemone</name>
    <name type="synonym">Aiptasia pulchella</name>
    <dbReference type="NCBI Taxonomy" id="2652724"/>
    <lineage>
        <taxon>Eukaryota</taxon>
        <taxon>Metazoa</taxon>
        <taxon>Cnidaria</taxon>
        <taxon>Anthozoa</taxon>
        <taxon>Hexacorallia</taxon>
        <taxon>Actiniaria</taxon>
        <taxon>Aiptasiidae</taxon>
        <taxon>Exaiptasia</taxon>
    </lineage>
</organism>
<dbReference type="Proteomes" id="UP000887567">
    <property type="component" value="Unplaced"/>
</dbReference>
<evidence type="ECO:0000256" key="9">
    <source>
        <dbReference type="RuleBase" id="RU361183"/>
    </source>
</evidence>
<keyword evidence="8 9" id="KW-0378">Hydrolase</keyword>
<evidence type="ECO:0000256" key="6">
    <source>
        <dbReference type="ARBA" id="ARBA00023157"/>
    </source>
</evidence>